<reference evidence="2" key="1">
    <citation type="submission" date="2016-10" db="EMBL/GenBank/DDBJ databases">
        <authorList>
            <person name="Varghese N."/>
            <person name="Submissions S."/>
        </authorList>
    </citation>
    <scope>NUCLEOTIDE SEQUENCE [LARGE SCALE GENOMIC DNA]</scope>
    <source>
        <strain evidence="2">DSM 2179</strain>
    </source>
</reference>
<evidence type="ECO:0008006" key="3">
    <source>
        <dbReference type="Google" id="ProtNLM"/>
    </source>
</evidence>
<dbReference type="Proteomes" id="UP000199662">
    <property type="component" value="Unassembled WGS sequence"/>
</dbReference>
<accession>A0A1H6Z8K2</accession>
<dbReference type="RefSeq" id="WP_091831314.1">
    <property type="nucleotide sequence ID" value="NZ_FNZK01000008.1"/>
</dbReference>
<proteinExistence type="predicted"/>
<protein>
    <recommendedName>
        <fullName evidence="3">Peptidase_C39 like family protein</fullName>
    </recommendedName>
</protein>
<dbReference type="AlphaFoldDB" id="A0A1H6Z8K2"/>
<dbReference type="EMBL" id="FNZK01000008">
    <property type="protein sequence ID" value="SEJ48364.1"/>
    <property type="molecule type" value="Genomic_DNA"/>
</dbReference>
<gene>
    <name evidence="1" type="ORF">SAMN05660742_108155</name>
</gene>
<name>A0A1H6Z8K2_9FIRM</name>
<sequence>MITKSILNPDSLLVIDESSKMSYYGCDQDWYKTQWQRASGCGPSVACNIMFYLTNTDQDKMPKENWLKRMEESWRYVTPTVRGISSSKLFCKLMADYIDAKGLAFDFSRFEVAAVPSSRPPIKQLIHFIEDALVQDMPVAFLNLSNGKVENLDSWHWVTVVAISYEEKGSAAFVKVFDSGEVKKIDLLLWYKSTILGGGFVSLAHKEKAQVAV</sequence>
<keyword evidence="2" id="KW-1185">Reference proteome</keyword>
<evidence type="ECO:0000313" key="2">
    <source>
        <dbReference type="Proteomes" id="UP000199662"/>
    </source>
</evidence>
<evidence type="ECO:0000313" key="1">
    <source>
        <dbReference type="EMBL" id="SEJ48364.1"/>
    </source>
</evidence>
<dbReference type="STRING" id="84035.SAMN05660742_108155"/>
<organism evidence="1 2">
    <name type="scientific">Propionispira arboris</name>
    <dbReference type="NCBI Taxonomy" id="84035"/>
    <lineage>
        <taxon>Bacteria</taxon>
        <taxon>Bacillati</taxon>
        <taxon>Bacillota</taxon>
        <taxon>Negativicutes</taxon>
        <taxon>Selenomonadales</taxon>
        <taxon>Selenomonadaceae</taxon>
        <taxon>Propionispira</taxon>
    </lineage>
</organism>